<dbReference type="EMBL" id="HBUE01258155">
    <property type="protein sequence ID" value="CAG6557583.1"/>
    <property type="molecule type" value="Transcribed_RNA"/>
</dbReference>
<evidence type="ECO:0000313" key="1">
    <source>
        <dbReference type="EMBL" id="CAG6506278.1"/>
    </source>
</evidence>
<reference evidence="1" key="1">
    <citation type="submission" date="2021-05" db="EMBL/GenBank/DDBJ databases">
        <authorList>
            <person name="Alioto T."/>
            <person name="Alioto T."/>
            <person name="Gomez Garrido J."/>
        </authorList>
    </citation>
    <scope>NUCLEOTIDE SEQUENCE</scope>
</reference>
<proteinExistence type="predicted"/>
<accession>A0A8D8GGG2</accession>
<organism evidence="1">
    <name type="scientific">Culex pipiens</name>
    <name type="common">House mosquito</name>
    <dbReference type="NCBI Taxonomy" id="7175"/>
    <lineage>
        <taxon>Eukaryota</taxon>
        <taxon>Metazoa</taxon>
        <taxon>Ecdysozoa</taxon>
        <taxon>Arthropoda</taxon>
        <taxon>Hexapoda</taxon>
        <taxon>Insecta</taxon>
        <taxon>Pterygota</taxon>
        <taxon>Neoptera</taxon>
        <taxon>Endopterygota</taxon>
        <taxon>Diptera</taxon>
        <taxon>Nematocera</taxon>
        <taxon>Culicoidea</taxon>
        <taxon>Culicidae</taxon>
        <taxon>Culicinae</taxon>
        <taxon>Culicini</taxon>
        <taxon>Culex</taxon>
        <taxon>Culex</taxon>
    </lineage>
</organism>
<sequence>MGQTFILAKDKANLYLLINDLVPNKRKLKQYNIGRIDSEICDECGQIDTNSHRLRTCTAGSELREWMIKVLRKRFGIQLGQIDDILFWQIDENSHLQKAAMWLVVHYVAFCVDKFPGLSLFVFQKSIREFRWNSRTFVKRYFDTNLNIC</sequence>
<dbReference type="AlphaFoldDB" id="A0A8D8GGG2"/>
<dbReference type="EMBL" id="HBUE01153140">
    <property type="protein sequence ID" value="CAG6506278.1"/>
    <property type="molecule type" value="Transcribed_RNA"/>
</dbReference>
<name>A0A8D8GGG2_CULPI</name>
<protein>
    <submittedName>
        <fullName evidence="1">(northern house mosquito) hypothetical protein</fullName>
    </submittedName>
</protein>